<sequence length="322" mass="37683">MRKPKYNALLNKSIQAVLSAIELYNKPTFSYREESFCILMSNAWELLLKAKVLKDNNSKISCLYVPEATNISTKQPRKKMRYKKNRAGNFLTIGLSELIKKEIRDNNLKLQLDILVELRDNAIHFLNRNNAFEKQVLEIATASLKSYKIVVESWFDESLDKYDLFLIPIAFNIPETFSANCSTKEQEKLLQFISQKIQQPDTNSSHDIALVIDIKFSRAQSGILTSYSQNGIPIYSDSEEVFKNKYPISHKELVEKLKLRYVDFKQGKKFNRIKKELQKNQKFYGVRYLDYNNEKGQKKGYYSSDVFKEFDKHYTRKPANCQ</sequence>
<dbReference type="GeneID" id="58537727"/>
<dbReference type="InterPro" id="IPR022104">
    <property type="entry name" value="DUF3644"/>
</dbReference>
<organism evidence="3">
    <name type="scientific">Campylobacter upsaliensis</name>
    <dbReference type="NCBI Taxonomy" id="28080"/>
    <lineage>
        <taxon>Bacteria</taxon>
        <taxon>Pseudomonadati</taxon>
        <taxon>Campylobacterota</taxon>
        <taxon>Epsilonproteobacteria</taxon>
        <taxon>Campylobacterales</taxon>
        <taxon>Campylobacteraceae</taxon>
        <taxon>Campylobacter</taxon>
    </lineage>
</organism>
<evidence type="ECO:0000313" key="3">
    <source>
        <dbReference type="EMBL" id="EAL3776768.1"/>
    </source>
</evidence>
<evidence type="ECO:0000313" key="2">
    <source>
        <dbReference type="EMBL" id="EAJ7104725.1"/>
    </source>
</evidence>
<comment type="caution">
    <text evidence="3">The sequence shown here is derived from an EMBL/GenBank/DDBJ whole genome shotgun (WGS) entry which is preliminary data.</text>
</comment>
<dbReference type="EMBL" id="AACABH010000015">
    <property type="protein sequence ID" value="EAJ7104725.1"/>
    <property type="molecule type" value="Genomic_DNA"/>
</dbReference>
<dbReference type="Pfam" id="PF12358">
    <property type="entry name" value="DUF3644"/>
    <property type="match status" value="1"/>
</dbReference>
<reference evidence="3" key="1">
    <citation type="submission" date="2018-05" db="EMBL/GenBank/DDBJ databases">
        <authorList>
            <consortium name="PulseNet: The National Subtyping Network for Foodborne Disease Surveillance"/>
            <person name="Tarr C.L."/>
            <person name="Trees E."/>
            <person name="Katz L.S."/>
            <person name="Carleton-Romer H.A."/>
            <person name="Stroika S."/>
            <person name="Kucerova Z."/>
            <person name="Roache K.F."/>
            <person name="Sabol A.L."/>
            <person name="Besser J."/>
            <person name="Gerner-Smidt P."/>
        </authorList>
    </citation>
    <scope>NUCLEOTIDE SEQUENCE</scope>
    <source>
        <strain evidence="2">D2813</strain>
        <strain evidence="3">PNUSAC001154</strain>
    </source>
</reference>
<protein>
    <submittedName>
        <fullName evidence="3">DUF3644 domain-containing protein</fullName>
    </submittedName>
</protein>
<evidence type="ECO:0000259" key="1">
    <source>
        <dbReference type="Pfam" id="PF12358"/>
    </source>
</evidence>
<feature type="domain" description="DUF3644" evidence="1">
    <location>
        <begin position="9"/>
        <end position="197"/>
    </location>
</feature>
<dbReference type="RefSeq" id="WP_176318476.1">
    <property type="nucleotide sequence ID" value="NZ_JAPDNU010000003.1"/>
</dbReference>
<dbReference type="AlphaFoldDB" id="A0A5L4Q0N4"/>
<proteinExistence type="predicted"/>
<accession>A0A5L4Q0N4</accession>
<dbReference type="EMBL" id="AACNSW010000011">
    <property type="protein sequence ID" value="EAL3776768.1"/>
    <property type="molecule type" value="Genomic_DNA"/>
</dbReference>
<name>A0A5L4Q0N4_CAMUP</name>
<gene>
    <name evidence="3" type="ORF">BSY74_04455</name>
    <name evidence="2" type="ORF">YZ54_04320</name>
</gene>